<dbReference type="OMA" id="THNGFMT"/>
<keyword evidence="6" id="KW-0472">Membrane</keyword>
<organism evidence="9 10">
    <name type="scientific">Hyalella azteca</name>
    <name type="common">Amphipod</name>
    <dbReference type="NCBI Taxonomy" id="294128"/>
    <lineage>
        <taxon>Eukaryota</taxon>
        <taxon>Metazoa</taxon>
        <taxon>Ecdysozoa</taxon>
        <taxon>Arthropoda</taxon>
        <taxon>Crustacea</taxon>
        <taxon>Multicrustacea</taxon>
        <taxon>Malacostraca</taxon>
        <taxon>Eumalacostraca</taxon>
        <taxon>Peracarida</taxon>
        <taxon>Amphipoda</taxon>
        <taxon>Senticaudata</taxon>
        <taxon>Talitrida</taxon>
        <taxon>Talitroidea</taxon>
        <taxon>Hyalellidae</taxon>
        <taxon>Hyalella</taxon>
    </lineage>
</organism>
<gene>
    <name evidence="10" type="primary">LOC108680160</name>
</gene>
<feature type="compositionally biased region" description="Polar residues" evidence="5">
    <location>
        <begin position="841"/>
        <end position="855"/>
    </location>
</feature>
<accession>A0A979FJ55</accession>
<feature type="transmembrane region" description="Helical" evidence="6">
    <location>
        <begin position="367"/>
        <end position="394"/>
    </location>
</feature>
<feature type="chain" id="PRO_5037585466" evidence="7">
    <location>
        <begin position="21"/>
        <end position="933"/>
    </location>
</feature>
<dbReference type="PROSITE" id="PS51450">
    <property type="entry name" value="LRR"/>
    <property type="match status" value="2"/>
</dbReference>
<evidence type="ECO:0000313" key="10">
    <source>
        <dbReference type="RefSeq" id="XP_047736586.1"/>
    </source>
</evidence>
<feature type="compositionally biased region" description="Polar residues" evidence="5">
    <location>
        <begin position="796"/>
        <end position="808"/>
    </location>
</feature>
<evidence type="ECO:0000259" key="8">
    <source>
        <dbReference type="PROSITE" id="PS50835"/>
    </source>
</evidence>
<evidence type="ECO:0000313" key="9">
    <source>
        <dbReference type="Proteomes" id="UP000694843"/>
    </source>
</evidence>
<dbReference type="SUPFAM" id="SSF48726">
    <property type="entry name" value="Immunoglobulin"/>
    <property type="match status" value="1"/>
</dbReference>
<evidence type="ECO:0000256" key="6">
    <source>
        <dbReference type="SAM" id="Phobius"/>
    </source>
</evidence>
<evidence type="ECO:0000256" key="3">
    <source>
        <dbReference type="ARBA" id="ARBA00022737"/>
    </source>
</evidence>
<reference evidence="10" key="1">
    <citation type="submission" date="2025-08" db="UniProtKB">
        <authorList>
            <consortium name="RefSeq"/>
        </authorList>
    </citation>
    <scope>IDENTIFICATION</scope>
    <source>
        <tissue evidence="10">Whole organism</tissue>
    </source>
</reference>
<keyword evidence="9" id="KW-1185">Reference proteome</keyword>
<dbReference type="InterPro" id="IPR001611">
    <property type="entry name" value="Leu-rich_rpt"/>
</dbReference>
<feature type="region of interest" description="Disordered" evidence="5">
    <location>
        <begin position="794"/>
        <end position="933"/>
    </location>
</feature>
<dbReference type="OrthoDB" id="5954366at2759"/>
<evidence type="ECO:0000256" key="7">
    <source>
        <dbReference type="SAM" id="SignalP"/>
    </source>
</evidence>
<keyword evidence="1" id="KW-0433">Leucine-rich repeat</keyword>
<feature type="compositionally biased region" description="Basic and acidic residues" evidence="5">
    <location>
        <begin position="829"/>
        <end position="838"/>
    </location>
</feature>
<feature type="compositionally biased region" description="Polar residues" evidence="5">
    <location>
        <begin position="905"/>
        <end position="923"/>
    </location>
</feature>
<sequence>MHRWWVMAVMVVGVIVPALGDWTASCPQSCQCTYVSNRKVAKCEASGYSTCCCLMLLVLLLDAAGVVGLVNLQKLDVSSNQISYVDKDAFFGLHILTHLNLDHNRVDKLHLSTFSNMEKLRELDLSNNELSRLEAKQFPSLPHLQKLKLNNNDINFINNLAFANLPNITTIELAGNKLQRVDAALFASSPRLVALELGNNAWHCDCRMREFARWMLASNVFRNTNWNCFSPDRLQNIHWADVPLEDYACDPVIRTSKDIVLVSVGLHATLECWAQGDPTPSLKWVAERKVLSNMTTIGETSDHYAVITLQNSTGVHSTLDLGIYGTAHPTTYKCIATNPATSVERTIEVVVGSADQLDEAVTAGPQLWVLITVGAVLIVLLILLIILVIGCCLCRRRQATPRDKSNGPDNGNIMIVPPSSTVNPIVKPMRQYEKLPQNDIEMTNVTHSQDKSFDDELNYSTNNRSIYVDRSRLPAVVEEGAIMGLYSSLPYHVPQAPSPSFTIQSNMTQTTTTAQYPDILDNVGVPRTISPTQVSYQSLAYPTLAPDWRFSYAHPMDYNGTEYAPEFSRSPVSYSTPQHQRPGYVTLPRRPRAPSWSGVPRGNPLIVPNPLLSTASPTRYAIYDTLGPRTTADGTSTTDLTRPGSRAALYEPLPPVGTLSPTSPSALAAHYTIMAAQKPTRRAGASQTLPRSTPNLLDDSLRSHRRRPVDVHSPLGKASEIEPLIEDPNLGIPYEPSLNCTSDDDVFSPGLEGNLNNNNNNFKNNFNSAKYGTTSNNTHNPERVDEALLTPLAASPSHSNKSSNRTLNSSMSPSPVPTPTQILSSADKAPVDDMKHPLDTFSPSISSKNLPTGTNGYSSAGSMSSGFSESRSPISPTLMSGDNYGPPKKKVPPKPPPKPSKRLSVASTSSDASLVVRQSSIQYEDNGLDGSEV</sequence>
<name>A0A979FJ55_HYAAZ</name>
<dbReference type="SMART" id="SM00369">
    <property type="entry name" value="LRR_TYP"/>
    <property type="match status" value="5"/>
</dbReference>
<keyword evidence="2 7" id="KW-0732">Signal</keyword>
<feature type="domain" description="Ig-like" evidence="8">
    <location>
        <begin position="251"/>
        <end position="348"/>
    </location>
</feature>
<dbReference type="PANTHER" id="PTHR24366:SF96">
    <property type="entry name" value="LEUCINE RICH REPEAT CONTAINING 53"/>
    <property type="match status" value="1"/>
</dbReference>
<feature type="compositionally biased region" description="Polar residues" evidence="5">
    <location>
        <begin position="570"/>
        <end position="579"/>
    </location>
</feature>
<dbReference type="InterPro" id="IPR003591">
    <property type="entry name" value="Leu-rich_rpt_typical-subtyp"/>
</dbReference>
<evidence type="ECO:0000256" key="2">
    <source>
        <dbReference type="ARBA" id="ARBA00022729"/>
    </source>
</evidence>
<feature type="signal peptide" evidence="7">
    <location>
        <begin position="1"/>
        <end position="20"/>
    </location>
</feature>
<dbReference type="InterPro" id="IPR007110">
    <property type="entry name" value="Ig-like_dom"/>
</dbReference>
<dbReference type="InterPro" id="IPR036179">
    <property type="entry name" value="Ig-like_dom_sf"/>
</dbReference>
<dbReference type="InterPro" id="IPR013098">
    <property type="entry name" value="Ig_I-set"/>
</dbReference>
<keyword evidence="3" id="KW-0677">Repeat</keyword>
<protein>
    <submittedName>
        <fullName evidence="10">Uncharacterized protein LOC108680160</fullName>
    </submittedName>
</protein>
<dbReference type="Pfam" id="PF07679">
    <property type="entry name" value="I-set"/>
    <property type="match status" value="1"/>
</dbReference>
<evidence type="ECO:0000256" key="5">
    <source>
        <dbReference type="SAM" id="MobiDB-lite"/>
    </source>
</evidence>
<feature type="region of interest" description="Disordered" evidence="5">
    <location>
        <begin position="679"/>
        <end position="699"/>
    </location>
</feature>
<dbReference type="GeneID" id="108680160"/>
<feature type="compositionally biased region" description="Polar residues" evidence="5">
    <location>
        <begin position="685"/>
        <end position="695"/>
    </location>
</feature>
<dbReference type="Gene3D" id="3.80.10.10">
    <property type="entry name" value="Ribonuclease Inhibitor"/>
    <property type="match status" value="1"/>
</dbReference>
<keyword evidence="6" id="KW-0812">Transmembrane</keyword>
<feature type="compositionally biased region" description="Low complexity" evidence="5">
    <location>
        <begin position="856"/>
        <end position="872"/>
    </location>
</feature>
<keyword evidence="6" id="KW-1133">Transmembrane helix</keyword>
<feature type="region of interest" description="Disordered" evidence="5">
    <location>
        <begin position="569"/>
        <end position="588"/>
    </location>
</feature>
<dbReference type="SUPFAM" id="SSF52058">
    <property type="entry name" value="L domain-like"/>
    <property type="match status" value="1"/>
</dbReference>
<dbReference type="InterPro" id="IPR032675">
    <property type="entry name" value="LRR_dom_sf"/>
</dbReference>
<dbReference type="AlphaFoldDB" id="A0A979FJ55"/>
<evidence type="ECO:0000256" key="1">
    <source>
        <dbReference type="ARBA" id="ARBA00022614"/>
    </source>
</evidence>
<dbReference type="InterPro" id="IPR013783">
    <property type="entry name" value="Ig-like_fold"/>
</dbReference>
<dbReference type="RefSeq" id="XP_047736586.1">
    <property type="nucleotide sequence ID" value="XM_047880630.1"/>
</dbReference>
<proteinExistence type="predicted"/>
<dbReference type="Proteomes" id="UP000694843">
    <property type="component" value="Unplaced"/>
</dbReference>
<evidence type="ECO:0000256" key="4">
    <source>
        <dbReference type="ARBA" id="ARBA00023157"/>
    </source>
</evidence>
<dbReference type="Gene3D" id="2.60.40.10">
    <property type="entry name" value="Immunoglobulins"/>
    <property type="match status" value="1"/>
</dbReference>
<dbReference type="KEGG" id="hazt:108680160"/>
<dbReference type="PANTHER" id="PTHR24366">
    <property type="entry name" value="IG(IMMUNOGLOBULIN) AND LRR(LEUCINE RICH REPEAT) DOMAINS"/>
    <property type="match status" value="1"/>
</dbReference>
<dbReference type="Pfam" id="PF13855">
    <property type="entry name" value="LRR_8"/>
    <property type="match status" value="1"/>
</dbReference>
<keyword evidence="4" id="KW-1015">Disulfide bond</keyword>
<dbReference type="PROSITE" id="PS50835">
    <property type="entry name" value="IG_LIKE"/>
    <property type="match status" value="1"/>
</dbReference>